<dbReference type="AlphaFoldDB" id="A0A4S9BYQ1"/>
<dbReference type="SUPFAM" id="SSF81383">
    <property type="entry name" value="F-box domain"/>
    <property type="match status" value="1"/>
</dbReference>
<evidence type="ECO:0000313" key="1">
    <source>
        <dbReference type="EMBL" id="THW99098.1"/>
    </source>
</evidence>
<gene>
    <name evidence="1" type="ORF">D6D13_10330</name>
</gene>
<sequence length="440" mass="50097">MAHLFPLGQPNRRSGGGIFTFLRAHNRSPPISSIPRFTSVQQRHRIQDILPNSIRMYMLSNDRLLARSREPAPIRKRLRQRPDDESTAHPAYILELPSELMNIIMSLIIDDPKALSSTRATCRLLKQITQHDFCRIHITEMKNLSTTKALERLVWTSLQPSLAPWISSITVDFHNNNLLLSSVLKASNVPGIVDFHINDGAPLSLALVNLKNFGNNVSVKIMVSKKPSDMHSSVNIVTCAVLCHILLRSEPELRLPCRNVVLEFDSPPRLELTLWEINHEDMSERYKLIWDQMLTSKAVDEILIKFVQREGVEQSPFHIPSQSHVLKMASTLYSLEMEDCSICDYDLEPMLTNPNLKNLRLHGIGLGPYTGKYLAYLPDRWPKILGLVTSTTKLQSCQISGLTDWDDAVFQSELWEAEAKNGKTVSEALLQRIKIRRPWC</sequence>
<reference evidence="1" key="1">
    <citation type="submission" date="2018-10" db="EMBL/GenBank/DDBJ databases">
        <title>Fifty Aureobasidium pullulans genomes reveal a recombining polyextremotolerant generalist.</title>
        <authorList>
            <person name="Gostincar C."/>
            <person name="Turk M."/>
            <person name="Zajc J."/>
            <person name="Gunde-Cimerman N."/>
        </authorList>
    </citation>
    <scope>NUCLEOTIDE SEQUENCE [LARGE SCALE GENOMIC DNA]</scope>
    <source>
        <strain evidence="1">EXF-10085</strain>
    </source>
</reference>
<name>A0A4S9BYQ1_AURPU</name>
<dbReference type="InterPro" id="IPR036047">
    <property type="entry name" value="F-box-like_dom_sf"/>
</dbReference>
<proteinExistence type="predicted"/>
<accession>A0A4S9BYQ1</accession>
<dbReference type="EMBL" id="QZAS01000082">
    <property type="protein sequence ID" value="THW99098.1"/>
    <property type="molecule type" value="Genomic_DNA"/>
</dbReference>
<comment type="caution">
    <text evidence="1">The sequence shown here is derived from an EMBL/GenBank/DDBJ whole genome shotgun (WGS) entry which is preliminary data.</text>
</comment>
<organism evidence="1">
    <name type="scientific">Aureobasidium pullulans</name>
    <name type="common">Black yeast</name>
    <name type="synonym">Pullularia pullulans</name>
    <dbReference type="NCBI Taxonomy" id="5580"/>
    <lineage>
        <taxon>Eukaryota</taxon>
        <taxon>Fungi</taxon>
        <taxon>Dikarya</taxon>
        <taxon>Ascomycota</taxon>
        <taxon>Pezizomycotina</taxon>
        <taxon>Dothideomycetes</taxon>
        <taxon>Dothideomycetidae</taxon>
        <taxon>Dothideales</taxon>
        <taxon>Saccotheciaceae</taxon>
        <taxon>Aureobasidium</taxon>
    </lineage>
</organism>
<evidence type="ECO:0008006" key="2">
    <source>
        <dbReference type="Google" id="ProtNLM"/>
    </source>
</evidence>
<protein>
    <recommendedName>
        <fullName evidence="2">F-box domain-containing protein</fullName>
    </recommendedName>
</protein>